<evidence type="ECO:0000313" key="1">
    <source>
        <dbReference type="EMBL" id="KFQ95567.1"/>
    </source>
</evidence>
<evidence type="ECO:0000313" key="2">
    <source>
        <dbReference type="Proteomes" id="UP000053283"/>
    </source>
</evidence>
<protein>
    <submittedName>
        <fullName evidence="1">Uncharacterized protein</fullName>
    </submittedName>
</protein>
<name>A0A091UYN1_NIPNI</name>
<keyword evidence="2" id="KW-1185">Reference proteome</keyword>
<dbReference type="EMBL" id="KL410281">
    <property type="protein sequence ID" value="KFQ95567.1"/>
    <property type="molecule type" value="Genomic_DNA"/>
</dbReference>
<sequence length="84" mass="9634">IDSTFSYLKESIWSLGGETWFVLAAQNPVRQRELDFRCHFTYVELLDCWSTALASSNFLNFHDLNRVSTGTMTGSHIAVCNRRT</sequence>
<organism evidence="1 2">
    <name type="scientific">Nipponia nippon</name>
    <name type="common">Crested ibis</name>
    <name type="synonym">Ibis nippon</name>
    <dbReference type="NCBI Taxonomy" id="128390"/>
    <lineage>
        <taxon>Eukaryota</taxon>
        <taxon>Metazoa</taxon>
        <taxon>Chordata</taxon>
        <taxon>Craniata</taxon>
        <taxon>Vertebrata</taxon>
        <taxon>Euteleostomi</taxon>
        <taxon>Archelosauria</taxon>
        <taxon>Archosauria</taxon>
        <taxon>Dinosauria</taxon>
        <taxon>Saurischia</taxon>
        <taxon>Theropoda</taxon>
        <taxon>Coelurosauria</taxon>
        <taxon>Aves</taxon>
        <taxon>Neognathae</taxon>
        <taxon>Neoaves</taxon>
        <taxon>Aequornithes</taxon>
        <taxon>Pelecaniformes</taxon>
        <taxon>Threskiornithidae</taxon>
        <taxon>Nipponia</taxon>
    </lineage>
</organism>
<dbReference type="Proteomes" id="UP000053283">
    <property type="component" value="Unassembled WGS sequence"/>
</dbReference>
<feature type="non-terminal residue" evidence="1">
    <location>
        <position position="1"/>
    </location>
</feature>
<feature type="non-terminal residue" evidence="1">
    <location>
        <position position="84"/>
    </location>
</feature>
<gene>
    <name evidence="1" type="ORF">Y956_11166</name>
</gene>
<reference evidence="1 2" key="1">
    <citation type="submission" date="2014-04" db="EMBL/GenBank/DDBJ databases">
        <title>Genome evolution of avian class.</title>
        <authorList>
            <person name="Zhang G."/>
            <person name="Li C."/>
        </authorList>
    </citation>
    <scope>NUCLEOTIDE SEQUENCE [LARGE SCALE GENOMIC DNA]</scope>
    <source>
        <strain evidence="1">BGI_Y956</strain>
    </source>
</reference>
<accession>A0A091UYN1</accession>
<proteinExistence type="predicted"/>
<dbReference type="AlphaFoldDB" id="A0A091UYN1"/>